<protein>
    <submittedName>
        <fullName evidence="2">Uncharacterized protein</fullName>
    </submittedName>
</protein>
<keyword evidence="3" id="KW-1185">Reference proteome</keyword>
<evidence type="ECO:0000256" key="1">
    <source>
        <dbReference type="SAM" id="MobiDB-lite"/>
    </source>
</evidence>
<evidence type="ECO:0000313" key="3">
    <source>
        <dbReference type="Proteomes" id="UP000007800"/>
    </source>
</evidence>
<sequence length="87" mass="10050">MAKRGFDEMLIDDNSMDVESTTDEDRESVDDQNDHIETSCGLCGGPRRKKFRPKLMSWSNFCLIKSWIVESMTRNATEVNTFSYGKF</sequence>
<dbReference type="Proteomes" id="UP000007800">
    <property type="component" value="Unassembled WGS sequence"/>
</dbReference>
<dbReference type="EMBL" id="GG682823">
    <property type="protein sequence ID" value="EER02764.1"/>
    <property type="molecule type" value="Genomic_DNA"/>
</dbReference>
<dbReference type="InParanoid" id="C5LKJ7"/>
<accession>C5LKJ7</accession>
<dbReference type="RefSeq" id="XP_002770948.1">
    <property type="nucleotide sequence ID" value="XM_002770902.1"/>
</dbReference>
<evidence type="ECO:0000313" key="2">
    <source>
        <dbReference type="EMBL" id="EER02764.1"/>
    </source>
</evidence>
<organism evidence="3">
    <name type="scientific">Perkinsus marinus (strain ATCC 50983 / TXsc)</name>
    <dbReference type="NCBI Taxonomy" id="423536"/>
    <lineage>
        <taxon>Eukaryota</taxon>
        <taxon>Sar</taxon>
        <taxon>Alveolata</taxon>
        <taxon>Perkinsozoa</taxon>
        <taxon>Perkinsea</taxon>
        <taxon>Perkinsida</taxon>
        <taxon>Perkinsidae</taxon>
        <taxon>Perkinsus</taxon>
    </lineage>
</organism>
<dbReference type="AlphaFoldDB" id="C5LKJ7"/>
<reference evidence="2 3" key="1">
    <citation type="submission" date="2008-07" db="EMBL/GenBank/DDBJ databases">
        <authorList>
            <person name="El-Sayed N."/>
            <person name="Caler E."/>
            <person name="Inman J."/>
            <person name="Amedeo P."/>
            <person name="Hass B."/>
            <person name="Wortman J."/>
        </authorList>
    </citation>
    <scope>NUCLEOTIDE SEQUENCE [LARGE SCALE GENOMIC DNA]</scope>
    <source>
        <strain evidence="3">ATCC 50983 / TXsc</strain>
    </source>
</reference>
<name>C5LKJ7_PERM5</name>
<feature type="compositionally biased region" description="Acidic residues" evidence="1">
    <location>
        <begin position="9"/>
        <end position="31"/>
    </location>
</feature>
<feature type="region of interest" description="Disordered" evidence="1">
    <location>
        <begin position="1"/>
        <end position="36"/>
    </location>
</feature>
<dbReference type="GeneID" id="9048307"/>
<proteinExistence type="predicted"/>
<gene>
    <name evidence="2" type="ORF">Pmar_PMAR003237</name>
</gene>